<dbReference type="EMBL" id="JASPKY010000071">
    <property type="protein sequence ID" value="KAK9739745.1"/>
    <property type="molecule type" value="Genomic_DNA"/>
</dbReference>
<dbReference type="Proteomes" id="UP001458880">
    <property type="component" value="Unassembled WGS sequence"/>
</dbReference>
<dbReference type="PANTHER" id="PTHR37984">
    <property type="entry name" value="PROTEIN CBG26694"/>
    <property type="match status" value="1"/>
</dbReference>
<dbReference type="SUPFAM" id="SSF56672">
    <property type="entry name" value="DNA/RNA polymerases"/>
    <property type="match status" value="2"/>
</dbReference>
<evidence type="ECO:0000313" key="5">
    <source>
        <dbReference type="Proteomes" id="UP001458880"/>
    </source>
</evidence>
<dbReference type="InterPro" id="IPR041577">
    <property type="entry name" value="RT_RNaseH_2"/>
</dbReference>
<reference evidence="4 5" key="1">
    <citation type="journal article" date="2024" name="BMC Genomics">
        <title>De novo assembly and annotation of Popillia japonica's genome with initial clues to its potential as an invasive pest.</title>
        <authorList>
            <person name="Cucini C."/>
            <person name="Boschi S."/>
            <person name="Funari R."/>
            <person name="Cardaioli E."/>
            <person name="Iannotti N."/>
            <person name="Marturano G."/>
            <person name="Paoli F."/>
            <person name="Bruttini M."/>
            <person name="Carapelli A."/>
            <person name="Frati F."/>
            <person name="Nardi F."/>
        </authorList>
    </citation>
    <scope>NUCLEOTIDE SEQUENCE [LARGE SCALE GENOMIC DNA]</scope>
    <source>
        <strain evidence="4">DMR45628</strain>
    </source>
</reference>
<evidence type="ECO:0000256" key="1">
    <source>
        <dbReference type="ARBA" id="ARBA00023268"/>
    </source>
</evidence>
<dbReference type="InterPro" id="IPR000477">
    <property type="entry name" value="RT_dom"/>
</dbReference>
<dbReference type="GO" id="GO:0003964">
    <property type="term" value="F:RNA-directed DNA polymerase activity"/>
    <property type="evidence" value="ECO:0007669"/>
    <property type="project" value="UniProtKB-KW"/>
</dbReference>
<keyword evidence="4" id="KW-0695">RNA-directed DNA polymerase</keyword>
<keyword evidence="4" id="KW-0808">Transferase</keyword>
<evidence type="ECO:0000313" key="4">
    <source>
        <dbReference type="EMBL" id="KAK9739745.1"/>
    </source>
</evidence>
<dbReference type="Pfam" id="PF17919">
    <property type="entry name" value="RT_RNaseH_2"/>
    <property type="match status" value="1"/>
</dbReference>
<gene>
    <name evidence="4" type="ORF">QE152_g8748</name>
</gene>
<dbReference type="PANTHER" id="PTHR37984:SF5">
    <property type="entry name" value="PROTEIN NYNRIN-LIKE"/>
    <property type="match status" value="1"/>
</dbReference>
<sequence>MNWETGVVQDPVVFSFEKEWESFEGWVVVCGSGGSKFGVVQDPVVFSFEKEWESFEGWVVVCGSGGNDVLVCGRNNEEHTQRLTKLFTRLQNVGLKVRPDKCSFSKYQISYLGYIIDKDGLRTSPDKLTAITNASEPENIKQLQAVLDVEWKWSKDCSIAFRKVKNILASTDVLVHYNPDYPLRELLKKDVQWKWSKDCSIAFRKVKNILASTDVLVHYNPDYPLRLITDASPYGLGSVLCHILPDGQGQYRKIKEPNNALAVLFDITCRQVLIKPHFLARHGKIETFILMCLHFCAKANGRPPVYGRLDYCILFITFLGLNMMHPLV</sequence>
<organism evidence="4 5">
    <name type="scientific">Popillia japonica</name>
    <name type="common">Japanese beetle</name>
    <dbReference type="NCBI Taxonomy" id="7064"/>
    <lineage>
        <taxon>Eukaryota</taxon>
        <taxon>Metazoa</taxon>
        <taxon>Ecdysozoa</taxon>
        <taxon>Arthropoda</taxon>
        <taxon>Hexapoda</taxon>
        <taxon>Insecta</taxon>
        <taxon>Pterygota</taxon>
        <taxon>Neoptera</taxon>
        <taxon>Endopterygota</taxon>
        <taxon>Coleoptera</taxon>
        <taxon>Polyphaga</taxon>
        <taxon>Scarabaeiformia</taxon>
        <taxon>Scarabaeidae</taxon>
        <taxon>Rutelinae</taxon>
        <taxon>Popillia</taxon>
    </lineage>
</organism>
<name>A0AAW1M249_POPJA</name>
<dbReference type="InterPro" id="IPR043502">
    <property type="entry name" value="DNA/RNA_pol_sf"/>
</dbReference>
<feature type="domain" description="Reverse transcriptase/retrotransposon-derived protein RNase H-like" evidence="3">
    <location>
        <begin position="195"/>
        <end position="248"/>
    </location>
</feature>
<dbReference type="InterPro" id="IPR050951">
    <property type="entry name" value="Retrovirus_Pol_polyprotein"/>
</dbReference>
<feature type="domain" description="Reverse transcriptase" evidence="2">
    <location>
        <begin position="68"/>
        <end position="116"/>
    </location>
</feature>
<dbReference type="Pfam" id="PF00078">
    <property type="entry name" value="RVT_1"/>
    <property type="match status" value="1"/>
</dbReference>
<proteinExistence type="predicted"/>
<evidence type="ECO:0000259" key="2">
    <source>
        <dbReference type="Pfam" id="PF00078"/>
    </source>
</evidence>
<keyword evidence="4" id="KW-0548">Nucleotidyltransferase</keyword>
<keyword evidence="1" id="KW-0511">Multifunctional enzyme</keyword>
<dbReference type="InterPro" id="IPR043128">
    <property type="entry name" value="Rev_trsase/Diguanyl_cyclase"/>
</dbReference>
<evidence type="ECO:0000259" key="3">
    <source>
        <dbReference type="Pfam" id="PF17919"/>
    </source>
</evidence>
<protein>
    <submittedName>
        <fullName evidence="4">RNase H-like domain found in reverse transcriptase</fullName>
    </submittedName>
</protein>
<dbReference type="Gene3D" id="3.30.70.270">
    <property type="match status" value="2"/>
</dbReference>
<dbReference type="AlphaFoldDB" id="A0AAW1M249"/>
<accession>A0AAW1M249</accession>
<comment type="caution">
    <text evidence="4">The sequence shown here is derived from an EMBL/GenBank/DDBJ whole genome shotgun (WGS) entry which is preliminary data.</text>
</comment>
<keyword evidence="5" id="KW-1185">Reference proteome</keyword>